<sequence length="1382" mass="155212">MRKSTRLAQGNHHQRPDAPAPAPRTPHHPKSGAALTQLLRDFDAEWPHLGLNADEDKSPAQTRTRADKVKGLIKYYFYSARPALDEARETFRSSVVGFASSKHLELLEGILRSKQPAKSPQTRTSTPVGARNEPPKSLLSTVSQSHGRLHGRDSSHDEVEPYATAVDPGSPTDVDTDDEFVTPRSQSPSPLCRSSNRRLKGTQPAGSLAAAPIPTPPIFKKPALHMARSFQAVSTSFSSVSTSFNTTAASSQETNATSANTSFASYDSGAEPDRQRLYKAEKEAFAAARQREDSRILSQELSRESSSTFGSVDEDELLEVIYQAEKEPDTAASSVRSATATSPETGVPSNSAVPEKLSLTASFPPIRSSFGYPTLEQSNVRQRSSSVGPLLGPQLRPQQPITPVDSPSKYPWYIRDIPESNLFVDNSQTNVFHLPYFLLFICCRLSINNNVAIELLLQQLGEDAVQANPRSFWNALGDQIQDGPTESTAVWSAARKSFEGYTFKGRVSFKGINRSSVFKLEPSPIEPERSCQLQRMFGSDRFLYLTFPSFSEDKPGRFDQDQMAQIEDKWKLWILEEHSFLGRTWRVFHIEPIKRRKSHRKDDSSDKRVVLFATSGLGITEPMSVGEMLNAFMPLDRNQEQNFCKAYARLDLGLSRTIPTLVFKPSQIRRIRDEVSDGSLEEDEFNDKTLNWSEKPGEPQVMNDGCARISVGAALKIWEAYRSATGSDEPFPSAFQGRIRGAKGMWMVSAEAHTRNEEHKDIWIEIADSQSKFEPALEDEDDNTYNSHRLTFNYVQHSFVNGSTDLHISFIPILVDRGVERHNIADFMEKHLDIERKQLLETLTEPVKLHNWVTKQGSAIPANGIIAREAALPKCIPEKVKYLLRAGFTPQDSPFLARGLMQLIRQRQSVMEQKLRAPLGSATFLLGLADPENVLRPGEVHINFSSPFVDEFNRQTYRHLDGLEVLIARQPACRQSDIQKVRVVAHPQLAHLRDVVVFATRGQYPLAGKLQGGDYDGDTFWICWESILVEPFKNAPAPMNPPDPAAYGIKKDHRRVNEVMDPDDPSSIDGFLREAFTFRLAPSLLGKATNFLEKVAYRENKIVSPSINALCDVHDLLVDAPKQAYRFTITDFNKLVKSLFPGRKPEVPKYKQAMEASTKSRGTGEIDKDAFKQPKREPENILDYLYFHIMCKHHEDTRQQLGAKLLKEQEDDPELRFPYEQLRANPSPALRTELQNLLAGFERIVQEWNRNLGDKSEIAKERYSKLLQSCYASFRALKPSPGSLSDPEIAPLVHQYFGPDHPAIWETIRASAFYVVYPKKLTLVWHMAGRELAKLKADGNSDTYNVVPAIFADLKAKPHKVPKPEDDDSDDEFESAPEKAIA</sequence>
<feature type="region of interest" description="Disordered" evidence="2">
    <location>
        <begin position="1"/>
        <end position="32"/>
    </location>
</feature>
<dbReference type="GO" id="GO:0030422">
    <property type="term" value="P:siRNA processing"/>
    <property type="evidence" value="ECO:0007669"/>
    <property type="project" value="TreeGrafter"/>
</dbReference>
<feature type="region of interest" description="Disordered" evidence="2">
    <location>
        <begin position="1150"/>
        <end position="1172"/>
    </location>
</feature>
<dbReference type="InterPro" id="IPR057596">
    <property type="entry name" value="RDRP_core"/>
</dbReference>
<organism evidence="4">
    <name type="scientific">Plenodomus tracheiphilus</name>
    <dbReference type="NCBI Taxonomy" id="1077377"/>
    <lineage>
        <taxon>Eukaryota</taxon>
        <taxon>Fungi</taxon>
        <taxon>Dikarya</taxon>
        <taxon>Ascomycota</taxon>
        <taxon>Pezizomycotina</taxon>
        <taxon>Dothideomycetes</taxon>
        <taxon>Pleosporomycetidae</taxon>
        <taxon>Pleosporales</taxon>
        <taxon>Pleosporineae</taxon>
        <taxon>Leptosphaeriaceae</taxon>
        <taxon>Plenodomus</taxon>
    </lineage>
</organism>
<keyword evidence="1" id="KW-0808">Transferase</keyword>
<feature type="compositionally biased region" description="Low complexity" evidence="2">
    <location>
        <begin position="330"/>
        <end position="342"/>
    </location>
</feature>
<feature type="domain" description="RDRP core" evidence="3">
    <location>
        <begin position="522"/>
        <end position="1189"/>
    </location>
</feature>
<feature type="compositionally biased region" description="Basic and acidic residues" evidence="2">
    <location>
        <begin position="150"/>
        <end position="159"/>
    </location>
</feature>
<accession>H6WX57</accession>
<feature type="region of interest" description="Disordered" evidence="2">
    <location>
        <begin position="1357"/>
        <end position="1382"/>
    </location>
</feature>
<keyword evidence="1" id="KW-0548">Nucleotidyltransferase</keyword>
<feature type="compositionally biased region" description="Basic and acidic residues" evidence="2">
    <location>
        <begin position="1162"/>
        <end position="1172"/>
    </location>
</feature>
<gene>
    <name evidence="4" type="primary">RPDP2</name>
</gene>
<feature type="region of interest" description="Disordered" evidence="2">
    <location>
        <begin position="248"/>
        <end position="270"/>
    </location>
</feature>
<reference evidence="4" key="1">
    <citation type="submission" date="2011-12" db="EMBL/GenBank/DDBJ databases">
        <title>Agrobacterium tumefaciens-mediated transformation of Phoma tracheiphila for generation of pathogenicity mutants and in planta fungal progress studies.</title>
        <authorList>
            <person name="Gat T."/>
            <person name="Kroitor-Keren T."/>
            <person name="Skovorodnikova J."/>
            <person name="Ezra D."/>
        </authorList>
    </citation>
    <scope>NUCLEOTIDE SEQUENCE</scope>
    <source>
        <strain evidence="4">3-117</strain>
    </source>
</reference>
<proteinExistence type="evidence at transcript level"/>
<feature type="compositionally biased region" description="Acidic residues" evidence="2">
    <location>
        <begin position="1365"/>
        <end position="1375"/>
    </location>
</feature>
<keyword evidence="1 4" id="KW-0696">RNA-directed RNA polymerase</keyword>
<dbReference type="PANTHER" id="PTHR23079">
    <property type="entry name" value="RNA-DEPENDENT RNA POLYMERASE"/>
    <property type="match status" value="1"/>
</dbReference>
<feature type="region of interest" description="Disordered" evidence="2">
    <location>
        <begin position="383"/>
        <end position="403"/>
    </location>
</feature>
<dbReference type="EMBL" id="JQ339741">
    <property type="protein sequence ID" value="AFA45121.1"/>
    <property type="molecule type" value="mRNA"/>
</dbReference>
<dbReference type="GO" id="GO:0003968">
    <property type="term" value="F:RNA-directed RNA polymerase activity"/>
    <property type="evidence" value="ECO:0007669"/>
    <property type="project" value="UniProtKB-KW"/>
</dbReference>
<feature type="compositionally biased region" description="Polar residues" evidence="2">
    <location>
        <begin position="253"/>
        <end position="265"/>
    </location>
</feature>
<name>H6WX57_9PLEO</name>
<evidence type="ECO:0000313" key="4">
    <source>
        <dbReference type="EMBL" id="AFA45121.1"/>
    </source>
</evidence>
<keyword evidence="1" id="KW-0694">RNA-binding</keyword>
<feature type="compositionally biased region" description="Polar residues" evidence="2">
    <location>
        <begin position="343"/>
        <end position="352"/>
    </location>
</feature>
<feature type="region of interest" description="Disordered" evidence="2">
    <location>
        <begin position="288"/>
        <end position="310"/>
    </location>
</feature>
<feature type="compositionally biased region" description="Polar residues" evidence="2">
    <location>
        <begin position="116"/>
        <end position="127"/>
    </location>
</feature>
<feature type="compositionally biased region" description="Low complexity" evidence="2">
    <location>
        <begin position="388"/>
        <end position="399"/>
    </location>
</feature>
<dbReference type="EC" id="2.7.7.48" evidence="1"/>
<evidence type="ECO:0000256" key="2">
    <source>
        <dbReference type="SAM" id="MobiDB-lite"/>
    </source>
</evidence>
<dbReference type="GO" id="GO:0031380">
    <property type="term" value="C:nuclear RNA-directed RNA polymerase complex"/>
    <property type="evidence" value="ECO:0007669"/>
    <property type="project" value="TreeGrafter"/>
</dbReference>
<feature type="compositionally biased region" description="Polar residues" evidence="2">
    <location>
        <begin position="183"/>
        <end position="194"/>
    </location>
</feature>
<feature type="region of interest" description="Disordered" evidence="2">
    <location>
        <begin position="110"/>
        <end position="213"/>
    </location>
</feature>
<evidence type="ECO:0000259" key="3">
    <source>
        <dbReference type="Pfam" id="PF05183"/>
    </source>
</evidence>
<feature type="region of interest" description="Disordered" evidence="2">
    <location>
        <begin position="328"/>
        <end position="353"/>
    </location>
</feature>
<comment type="similarity">
    <text evidence="1">Belongs to the RdRP family.</text>
</comment>
<dbReference type="Pfam" id="PF05183">
    <property type="entry name" value="RdRP"/>
    <property type="match status" value="1"/>
</dbReference>
<dbReference type="PANTHER" id="PTHR23079:SF55">
    <property type="entry name" value="RNA-DIRECTED RNA POLYMERASE"/>
    <property type="match status" value="1"/>
</dbReference>
<protein>
    <recommendedName>
        <fullName evidence="1">RNA-dependent RNA polymerase</fullName>
        <ecNumber evidence="1">2.7.7.48</ecNumber>
    </recommendedName>
</protein>
<dbReference type="InterPro" id="IPR007855">
    <property type="entry name" value="RDRP"/>
</dbReference>
<comment type="catalytic activity">
    <reaction evidence="1">
        <text>RNA(n) + a ribonucleoside 5'-triphosphate = RNA(n+1) + diphosphate</text>
        <dbReference type="Rhea" id="RHEA:21248"/>
        <dbReference type="Rhea" id="RHEA-COMP:14527"/>
        <dbReference type="Rhea" id="RHEA-COMP:17342"/>
        <dbReference type="ChEBI" id="CHEBI:33019"/>
        <dbReference type="ChEBI" id="CHEBI:61557"/>
        <dbReference type="ChEBI" id="CHEBI:140395"/>
        <dbReference type="EC" id="2.7.7.48"/>
    </reaction>
</comment>
<dbReference type="GO" id="GO:0003723">
    <property type="term" value="F:RNA binding"/>
    <property type="evidence" value="ECO:0007669"/>
    <property type="project" value="UniProtKB-KW"/>
</dbReference>
<evidence type="ECO:0000256" key="1">
    <source>
        <dbReference type="RuleBase" id="RU363098"/>
    </source>
</evidence>
<feature type="compositionally biased region" description="Polar residues" evidence="2">
    <location>
        <begin position="296"/>
        <end position="310"/>
    </location>
</feature>